<feature type="compositionally biased region" description="Low complexity" evidence="13">
    <location>
        <begin position="432"/>
        <end position="444"/>
    </location>
</feature>
<dbReference type="CDD" id="cd17719">
    <property type="entry name" value="BRCT_Rev1"/>
    <property type="match status" value="2"/>
</dbReference>
<dbReference type="PROSITE" id="PS50172">
    <property type="entry name" value="BRCT"/>
    <property type="match status" value="2"/>
</dbReference>
<keyword evidence="9" id="KW-0460">Magnesium</keyword>
<feature type="compositionally biased region" description="Basic and acidic residues" evidence="13">
    <location>
        <begin position="581"/>
        <end position="593"/>
    </location>
</feature>
<dbReference type="SMART" id="SM00292">
    <property type="entry name" value="BRCT"/>
    <property type="match status" value="2"/>
</dbReference>
<dbReference type="InterPro" id="IPR036775">
    <property type="entry name" value="DNA_pol_Y-fam_lit_finger_sf"/>
</dbReference>
<evidence type="ECO:0000256" key="9">
    <source>
        <dbReference type="ARBA" id="ARBA00022842"/>
    </source>
</evidence>
<feature type="region of interest" description="Disordered" evidence="13">
    <location>
        <begin position="180"/>
        <end position="216"/>
    </location>
</feature>
<protein>
    <recommendedName>
        <fullName evidence="3">DNA repair protein REV1</fullName>
    </recommendedName>
</protein>
<dbReference type="InterPro" id="IPR001357">
    <property type="entry name" value="BRCT_dom"/>
</dbReference>
<dbReference type="GO" id="GO:0003684">
    <property type="term" value="F:damaged DNA binding"/>
    <property type="evidence" value="ECO:0007669"/>
    <property type="project" value="InterPro"/>
</dbReference>
<keyword evidence="4" id="KW-0237">DNA synthesis</keyword>
<evidence type="ECO:0000256" key="13">
    <source>
        <dbReference type="SAM" id="MobiDB-lite"/>
    </source>
</evidence>
<dbReference type="Gene3D" id="6.10.250.1490">
    <property type="match status" value="1"/>
</dbReference>
<dbReference type="SUPFAM" id="SSF100879">
    <property type="entry name" value="Lesion bypass DNA polymerase (Y-family), little finger domain"/>
    <property type="match status" value="1"/>
</dbReference>
<keyword evidence="11" id="KW-0234">DNA repair</keyword>
<comment type="similarity">
    <text evidence="2">Belongs to the DNA polymerase type-Y family.</text>
</comment>
<feature type="region of interest" description="Disordered" evidence="13">
    <location>
        <begin position="1"/>
        <end position="27"/>
    </location>
</feature>
<keyword evidence="10" id="KW-0238">DNA-binding</keyword>
<evidence type="ECO:0000313" key="16">
    <source>
        <dbReference type="EMBL" id="ETV82353.1"/>
    </source>
</evidence>
<evidence type="ECO:0000259" key="14">
    <source>
        <dbReference type="PROSITE" id="PS50172"/>
    </source>
</evidence>
<dbReference type="FunFam" id="3.30.1490.100:FF:000001">
    <property type="entry name" value="DNA repair protein REV1"/>
    <property type="match status" value="1"/>
</dbReference>
<evidence type="ECO:0000256" key="3">
    <source>
        <dbReference type="ARBA" id="ARBA00020399"/>
    </source>
</evidence>
<evidence type="ECO:0000256" key="12">
    <source>
        <dbReference type="ARBA" id="ARBA00023242"/>
    </source>
</evidence>
<dbReference type="InterPro" id="IPR036420">
    <property type="entry name" value="BRCT_dom_sf"/>
</dbReference>
<dbReference type="Pfam" id="PF21999">
    <property type="entry name" value="IMS_HHH_1"/>
    <property type="match status" value="1"/>
</dbReference>
<dbReference type="GO" id="GO:0005634">
    <property type="term" value="C:nucleus"/>
    <property type="evidence" value="ECO:0007669"/>
    <property type="project" value="UniProtKB-SubCell"/>
</dbReference>
<dbReference type="PROSITE" id="PS50173">
    <property type="entry name" value="UMUC"/>
    <property type="match status" value="1"/>
</dbReference>
<dbReference type="Gene3D" id="3.30.70.270">
    <property type="match status" value="1"/>
</dbReference>
<dbReference type="Pfam" id="PF16589">
    <property type="entry name" value="BRCT_2"/>
    <property type="match status" value="2"/>
</dbReference>
<keyword evidence="6" id="KW-0548">Nucleotidyltransferase</keyword>
<dbReference type="Pfam" id="PF00817">
    <property type="entry name" value="IMS"/>
    <property type="match status" value="1"/>
</dbReference>
<evidence type="ECO:0000256" key="7">
    <source>
        <dbReference type="ARBA" id="ARBA00022723"/>
    </source>
</evidence>
<keyword evidence="7" id="KW-0479">Metal-binding</keyword>
<dbReference type="InterPro" id="IPR001126">
    <property type="entry name" value="UmuC"/>
</dbReference>
<evidence type="ECO:0000256" key="5">
    <source>
        <dbReference type="ARBA" id="ARBA00022679"/>
    </source>
</evidence>
<dbReference type="STRING" id="112090.W4GTX2"/>
<dbReference type="VEuPathDB" id="FungiDB:H257_05012"/>
<evidence type="ECO:0000256" key="6">
    <source>
        <dbReference type="ARBA" id="ARBA00022695"/>
    </source>
</evidence>
<dbReference type="SUPFAM" id="SSF52113">
    <property type="entry name" value="BRCT domain"/>
    <property type="match status" value="2"/>
</dbReference>
<feature type="region of interest" description="Disordered" evidence="13">
    <location>
        <begin position="550"/>
        <end position="593"/>
    </location>
</feature>
<feature type="region of interest" description="Disordered" evidence="13">
    <location>
        <begin position="1196"/>
        <end position="1218"/>
    </location>
</feature>
<dbReference type="InterPro" id="IPR025527">
    <property type="entry name" value="HUWE1/Rev1_UBM"/>
</dbReference>
<dbReference type="Gene3D" id="3.40.50.10190">
    <property type="entry name" value="BRCT domain"/>
    <property type="match status" value="2"/>
</dbReference>
<dbReference type="OrthoDB" id="427711at2759"/>
<dbReference type="RefSeq" id="XP_009828022.1">
    <property type="nucleotide sequence ID" value="XM_009829720.1"/>
</dbReference>
<dbReference type="SUPFAM" id="SSF56672">
    <property type="entry name" value="DNA/RNA polymerases"/>
    <property type="match status" value="1"/>
</dbReference>
<evidence type="ECO:0000256" key="4">
    <source>
        <dbReference type="ARBA" id="ARBA00022634"/>
    </source>
</evidence>
<dbReference type="GO" id="GO:0006281">
    <property type="term" value="P:DNA repair"/>
    <property type="evidence" value="ECO:0007669"/>
    <property type="project" value="UniProtKB-KW"/>
</dbReference>
<dbReference type="PANTHER" id="PTHR45990">
    <property type="entry name" value="DNA REPAIR PROTEIN REV1"/>
    <property type="match status" value="1"/>
</dbReference>
<feature type="compositionally biased region" description="Polar residues" evidence="13">
    <location>
        <begin position="569"/>
        <end position="579"/>
    </location>
</feature>
<evidence type="ECO:0000256" key="8">
    <source>
        <dbReference type="ARBA" id="ARBA00022763"/>
    </source>
</evidence>
<dbReference type="InterPro" id="IPR017961">
    <property type="entry name" value="DNA_pol_Y-fam_little_finger"/>
</dbReference>
<dbReference type="PANTHER" id="PTHR45990:SF1">
    <property type="entry name" value="DNA REPAIR PROTEIN REV1"/>
    <property type="match status" value="1"/>
</dbReference>
<feature type="compositionally biased region" description="Polar residues" evidence="13">
    <location>
        <begin position="479"/>
        <end position="536"/>
    </location>
</feature>
<keyword evidence="5" id="KW-0808">Transferase</keyword>
<evidence type="ECO:0000256" key="10">
    <source>
        <dbReference type="ARBA" id="ARBA00023125"/>
    </source>
</evidence>
<evidence type="ECO:0000259" key="15">
    <source>
        <dbReference type="PROSITE" id="PS50173"/>
    </source>
</evidence>
<keyword evidence="12" id="KW-0539">Nucleus</keyword>
<keyword evidence="8" id="KW-0227">DNA damage</keyword>
<organism evidence="16">
    <name type="scientific">Aphanomyces astaci</name>
    <name type="common">Crayfish plague agent</name>
    <dbReference type="NCBI Taxonomy" id="112090"/>
    <lineage>
        <taxon>Eukaryota</taxon>
        <taxon>Sar</taxon>
        <taxon>Stramenopiles</taxon>
        <taxon>Oomycota</taxon>
        <taxon>Saprolegniomycetes</taxon>
        <taxon>Saprolegniales</taxon>
        <taxon>Verrucalvaceae</taxon>
        <taxon>Aphanomyces</taxon>
    </lineage>
</organism>
<dbReference type="GO" id="GO:0003887">
    <property type="term" value="F:DNA-directed DNA polymerase activity"/>
    <property type="evidence" value="ECO:0007669"/>
    <property type="project" value="InterPro"/>
</dbReference>
<evidence type="ECO:0000256" key="2">
    <source>
        <dbReference type="ARBA" id="ARBA00010945"/>
    </source>
</evidence>
<dbReference type="Gene3D" id="3.40.1170.60">
    <property type="match status" value="1"/>
</dbReference>
<dbReference type="Pfam" id="PF14377">
    <property type="entry name" value="UBM"/>
    <property type="match status" value="3"/>
</dbReference>
<evidence type="ECO:0000256" key="1">
    <source>
        <dbReference type="ARBA" id="ARBA00004123"/>
    </source>
</evidence>
<evidence type="ECO:0000256" key="11">
    <source>
        <dbReference type="ARBA" id="ARBA00023204"/>
    </source>
</evidence>
<dbReference type="InterPro" id="IPR053848">
    <property type="entry name" value="IMS_HHH_1"/>
</dbReference>
<feature type="domain" description="BRCT" evidence="14">
    <location>
        <begin position="332"/>
        <end position="424"/>
    </location>
</feature>
<feature type="compositionally biased region" description="Pro residues" evidence="13">
    <location>
        <begin position="186"/>
        <end position="196"/>
    </location>
</feature>
<dbReference type="InterPro" id="IPR043128">
    <property type="entry name" value="Rev_trsase/Diguanyl_cyclase"/>
</dbReference>
<comment type="subcellular location">
    <subcellularLocation>
        <location evidence="1">Nucleus</location>
    </subcellularLocation>
</comment>
<dbReference type="EMBL" id="KI913122">
    <property type="protein sequence ID" value="ETV82353.1"/>
    <property type="molecule type" value="Genomic_DNA"/>
</dbReference>
<reference evidence="16" key="1">
    <citation type="submission" date="2013-12" db="EMBL/GenBank/DDBJ databases">
        <title>The Genome Sequence of Aphanomyces astaci APO3.</title>
        <authorList>
            <consortium name="The Broad Institute Genomics Platform"/>
            <person name="Russ C."/>
            <person name="Tyler B."/>
            <person name="van West P."/>
            <person name="Dieguez-Uribeondo J."/>
            <person name="Young S.K."/>
            <person name="Zeng Q."/>
            <person name="Gargeya S."/>
            <person name="Fitzgerald M."/>
            <person name="Abouelleil A."/>
            <person name="Alvarado L."/>
            <person name="Chapman S.B."/>
            <person name="Gainer-Dewar J."/>
            <person name="Goldberg J."/>
            <person name="Griggs A."/>
            <person name="Gujja S."/>
            <person name="Hansen M."/>
            <person name="Howarth C."/>
            <person name="Imamovic A."/>
            <person name="Ireland A."/>
            <person name="Larimer J."/>
            <person name="McCowan C."/>
            <person name="Murphy C."/>
            <person name="Pearson M."/>
            <person name="Poon T.W."/>
            <person name="Priest M."/>
            <person name="Roberts A."/>
            <person name="Saif S."/>
            <person name="Shea T."/>
            <person name="Sykes S."/>
            <person name="Wortman J."/>
            <person name="Nusbaum C."/>
            <person name="Birren B."/>
        </authorList>
    </citation>
    <scope>NUCLEOTIDE SEQUENCE [LARGE SCALE GENOMIC DNA]</scope>
    <source>
        <strain evidence="16">APO3</strain>
    </source>
</reference>
<dbReference type="InterPro" id="IPR043502">
    <property type="entry name" value="DNA/RNA_pol_sf"/>
</dbReference>
<proteinExistence type="inferred from homology"/>
<feature type="region of interest" description="Disordered" evidence="13">
    <location>
        <begin position="238"/>
        <end position="282"/>
    </location>
</feature>
<sequence>MEGRRNPFLPQPKAAEAVPSQPSFGQQAAGSLSFGQYMASKIQKLRTQNDGIKKSSRIFDGVAIYVNGHTEPRKEKLRTLILEHGGQFEAYQTSRVTHMIAEQLADSKLREIMSMKKPLPVVHPKWIVDSIASGKRRSLHTYIYSRCHDPLQPTFGISANPTPRLMDNIIACEVQPSTATKLTPSMHPPSLEPAPPSAQRRPVEAPRTPQECPRSQTTILPTTAIANGAFHALSNDNERSRVCPTFPPPLHLTSSYRSKNLPPTSPPPPTTRPAAVQPPPTTSAAKLNMFQHPQPAKKPSVPLFNAAPVSFGEYMTSKIAKLRDQAVSHVKRTSRVLDGVVVYVNGHTHPSKMALRLLVLQHGGAFESYLTNQVTHVVATHLSTSKALEMTSSRKKKPLPVVHPQWIVDCVAQQHRLPVHLYIYSHMHPKYSPSSSGARSSHPITPSPLPPPVVGSMYDSNLEHMDIPGQASCDDVNLAQRSPAQQDVSPPRTSSNGAQLTQCMDDQSSPVGSINLFPYSQTQPLSSPASTITLSQGSVDDSVDIPATQQLSYSQDNEDSPGRGRDNTSNHVTSPSTPSHPHHDAANDADDGWPHAIDEQELEITTSQHAHDSSLDSPPPSQTQVLSPLIETRQQDSIDTIEKDQSSCNHHHLIAHNQSRDVAGTVDAATAATGMPPKVTPPATFRPIKSTKDGAAAFVRSFFANSRLHHIGSWKSFYMQHVAEFTSTTDMSTLSFGSCDKVDRVILHVDMDCFFVSVAIRHMPSVYQTLPVAVAHSGYSSHGALGCDEVELPPNPPGPHTRMRQGTSEISSCNYIARSFGLKAGMFMETAKALCPNLIVLPYNFAEIEAVSCQIYKLFHQFTPAVQAVSCDEAFLEFPIGTDGMQVARDIRRTVFDATKCHASVGVSYNILLARLATKQAKPNNVFEISSETASDHIHGLSVRDLPGVGHVLHSKLTELNIHTCDDVLKWSDADLGRHFGAKTSVMLRQFARGKDTRPLELAPHVKSISADVNYGVRLADGPAAIEFVRALGAEVHSRLVKAGFATAALTLKLKIRHPDAPVEPAKYMGHGRTDDCSKSTRLPAPTNDVQVIEATCVTLLNQLKIVPHDLRGAGVQASRLTRVVQNQSNGTNKMDNIHQYFTAAASQDIHTSVADVSGATGTATTGCPLQSGALPPRPSRRRLRPVEEATIVTNDRASKVQKRQTTEGTHHRPMWSVPTLSQIDPDVLNTLPEALRREILHQVAPPTVPTSYSQIDQSVLNALPKPLRDEIQHHFPKTMHLRQCAAYSKAKPPPTKPAASGRCGRMSQVDAGVWAALPPSIQRELLSEVPVDTSLGLSERSAAPPPSCLTMDTAVPVLKAKIQQFGLADVGALLRRLKRQHGKADPRRFNAVLASINAHVRQLYGHDLSPAVVGPFACLDVD</sequence>
<dbReference type="GO" id="GO:0017125">
    <property type="term" value="F:deoxycytidyl transferase activity"/>
    <property type="evidence" value="ECO:0007669"/>
    <property type="project" value="TreeGrafter"/>
</dbReference>
<dbReference type="GO" id="GO:0070987">
    <property type="term" value="P:error-free translesion synthesis"/>
    <property type="evidence" value="ECO:0007669"/>
    <property type="project" value="TreeGrafter"/>
</dbReference>
<name>W4GTX2_APHAT</name>
<feature type="domain" description="UmuC" evidence="15">
    <location>
        <begin position="746"/>
        <end position="950"/>
    </location>
</feature>
<feature type="domain" description="BRCT" evidence="14">
    <location>
        <begin position="54"/>
        <end position="144"/>
    </location>
</feature>
<dbReference type="GO" id="GO:0046872">
    <property type="term" value="F:metal ion binding"/>
    <property type="evidence" value="ECO:0007669"/>
    <property type="project" value="UniProtKB-KW"/>
</dbReference>
<dbReference type="Pfam" id="PF11799">
    <property type="entry name" value="IMS_C"/>
    <property type="match status" value="1"/>
</dbReference>
<gene>
    <name evidence="16" type="ORF">H257_05012</name>
</gene>
<dbReference type="GO" id="GO:0042276">
    <property type="term" value="P:error-prone translesion synthesis"/>
    <property type="evidence" value="ECO:0007669"/>
    <property type="project" value="TreeGrafter"/>
</dbReference>
<dbReference type="Gene3D" id="3.30.1490.100">
    <property type="entry name" value="DNA polymerase, Y-family, little finger domain"/>
    <property type="match status" value="1"/>
</dbReference>
<feature type="compositionally biased region" description="Pro residues" evidence="13">
    <location>
        <begin position="263"/>
        <end position="281"/>
    </location>
</feature>
<accession>W4GTX2</accession>
<dbReference type="GeneID" id="20807008"/>
<feature type="region of interest" description="Disordered" evidence="13">
    <location>
        <begin position="432"/>
        <end position="536"/>
    </location>
</feature>
<dbReference type="Gene3D" id="1.10.150.20">
    <property type="entry name" value="5' to 3' exonuclease, C-terminal subdomain"/>
    <property type="match status" value="1"/>
</dbReference>